<dbReference type="InterPro" id="IPR049352">
    <property type="entry name" value="Rost"/>
</dbReference>
<keyword evidence="2" id="KW-0472">Membrane</keyword>
<accession>A0A9J7LBU8</accession>
<keyword evidence="2" id="KW-1133">Transmembrane helix</keyword>
<dbReference type="AlphaFoldDB" id="A0A9J7LBU8"/>
<dbReference type="GeneID" id="118417621"/>
<proteinExistence type="predicted"/>
<reference evidence="3" key="1">
    <citation type="journal article" date="2020" name="Nat. Ecol. Evol.">
        <title>Deeply conserved synteny resolves early events in vertebrate evolution.</title>
        <authorList>
            <person name="Simakov O."/>
            <person name="Marletaz F."/>
            <person name="Yue J.X."/>
            <person name="O'Connell B."/>
            <person name="Jenkins J."/>
            <person name="Brandt A."/>
            <person name="Calef R."/>
            <person name="Tung C.H."/>
            <person name="Huang T.K."/>
            <person name="Schmutz J."/>
            <person name="Satoh N."/>
            <person name="Yu J.K."/>
            <person name="Putnam N.H."/>
            <person name="Green R.E."/>
            <person name="Rokhsar D.S."/>
        </authorList>
    </citation>
    <scope>NUCLEOTIDE SEQUENCE [LARGE SCALE GENOMIC DNA]</scope>
    <source>
        <strain evidence="3">S238N-H82</strain>
    </source>
</reference>
<dbReference type="RefSeq" id="XP_035679124.1">
    <property type="nucleotide sequence ID" value="XM_035823231.1"/>
</dbReference>
<keyword evidence="3" id="KW-1185">Reference proteome</keyword>
<reference evidence="4" key="2">
    <citation type="submission" date="2025-08" db="UniProtKB">
        <authorList>
            <consortium name="RefSeq"/>
        </authorList>
    </citation>
    <scope>IDENTIFICATION</scope>
    <source>
        <strain evidence="4">S238N-H82</strain>
        <tissue evidence="4">Testes</tissue>
    </source>
</reference>
<gene>
    <name evidence="4" type="primary">LOC118417621</name>
</gene>
<dbReference type="PANTHER" id="PTHR12242">
    <property type="entry name" value="OS02G0130600 PROTEIN-RELATED"/>
    <property type="match status" value="1"/>
</dbReference>
<dbReference type="OrthoDB" id="419711at2759"/>
<feature type="transmembrane region" description="Helical" evidence="2">
    <location>
        <begin position="167"/>
        <end position="187"/>
    </location>
</feature>
<evidence type="ECO:0000313" key="4">
    <source>
        <dbReference type="RefSeq" id="XP_035679124.1"/>
    </source>
</evidence>
<sequence>MAQRKRRQNVTAASGRPKHRQDNSSQAKDDTVDPSVFYTCPWVSSQTPYLLYRLLMAGGILYYIWCDVQYFGVGFLLWLSLASNWSVTLLAVHFTWGAALCAAHRPVQKIQNAARKSQHSPRQQPSKLPWHLRAYRPLSIMTYTASFVTSIGYAVLLSHIYGWDLHAILTHVVNSVIVIVDILLSRVPIRLNDYVYIAGLYIAYLTSTLVYWAVGQMTGSENIAYWFLDYTKAPGQALVVSVSLSMLTFVMHCVLVGISKARDMFY</sequence>
<dbReference type="Pfam" id="PF21534">
    <property type="entry name" value="Rost"/>
    <property type="match status" value="1"/>
</dbReference>
<name>A0A9J7LBU8_BRAFL</name>
<feature type="transmembrane region" description="Helical" evidence="2">
    <location>
        <begin position="194"/>
        <end position="214"/>
    </location>
</feature>
<organism evidence="3 4">
    <name type="scientific">Branchiostoma floridae</name>
    <name type="common">Florida lancelet</name>
    <name type="synonym">Amphioxus</name>
    <dbReference type="NCBI Taxonomy" id="7739"/>
    <lineage>
        <taxon>Eukaryota</taxon>
        <taxon>Metazoa</taxon>
        <taxon>Chordata</taxon>
        <taxon>Cephalochordata</taxon>
        <taxon>Leptocardii</taxon>
        <taxon>Amphioxiformes</taxon>
        <taxon>Branchiostomatidae</taxon>
        <taxon>Branchiostoma</taxon>
    </lineage>
</organism>
<keyword evidence="2" id="KW-0812">Transmembrane</keyword>
<feature type="transmembrane region" description="Helical" evidence="2">
    <location>
        <begin position="60"/>
        <end position="79"/>
    </location>
</feature>
<evidence type="ECO:0000256" key="1">
    <source>
        <dbReference type="SAM" id="MobiDB-lite"/>
    </source>
</evidence>
<feature type="transmembrane region" description="Helical" evidence="2">
    <location>
        <begin position="85"/>
        <end position="103"/>
    </location>
</feature>
<feature type="region of interest" description="Disordered" evidence="1">
    <location>
        <begin position="1"/>
        <end position="31"/>
    </location>
</feature>
<evidence type="ECO:0000313" key="3">
    <source>
        <dbReference type="Proteomes" id="UP000001554"/>
    </source>
</evidence>
<feature type="transmembrane region" description="Helical" evidence="2">
    <location>
        <begin position="140"/>
        <end position="161"/>
    </location>
</feature>
<protein>
    <submittedName>
        <fullName evidence="4">Uncharacterized protein LOC118417621</fullName>
    </submittedName>
</protein>
<dbReference type="PANTHER" id="PTHR12242:SF45">
    <property type="entry name" value="MARVEL DOMAIN-CONTAINING PROTEIN"/>
    <property type="match status" value="1"/>
</dbReference>
<feature type="transmembrane region" description="Helical" evidence="2">
    <location>
        <begin position="234"/>
        <end position="258"/>
    </location>
</feature>
<dbReference type="GO" id="GO:0016020">
    <property type="term" value="C:membrane"/>
    <property type="evidence" value="ECO:0000318"/>
    <property type="project" value="GO_Central"/>
</dbReference>
<evidence type="ECO:0000256" key="2">
    <source>
        <dbReference type="SAM" id="Phobius"/>
    </source>
</evidence>
<dbReference type="KEGG" id="bfo:118417621"/>
<dbReference type="Proteomes" id="UP000001554">
    <property type="component" value="Chromosome 6"/>
</dbReference>